<dbReference type="Proteomes" id="UP000623419">
    <property type="component" value="Unassembled WGS sequence"/>
</dbReference>
<accession>A0ABQ1HQK5</accession>
<evidence type="ECO:0000256" key="1">
    <source>
        <dbReference type="ARBA" id="ARBA00004141"/>
    </source>
</evidence>
<feature type="transmembrane region" description="Helical" evidence="6">
    <location>
        <begin position="366"/>
        <end position="385"/>
    </location>
</feature>
<comment type="similarity">
    <text evidence="6">Belongs to the inorganic phosphate transporter (PiT) (TC 2.A.20) family.</text>
</comment>
<feature type="transmembrane region" description="Helical" evidence="6">
    <location>
        <begin position="172"/>
        <end position="196"/>
    </location>
</feature>
<feature type="transmembrane region" description="Helical" evidence="6">
    <location>
        <begin position="12"/>
        <end position="32"/>
    </location>
</feature>
<keyword evidence="3 6" id="KW-0812">Transmembrane</keyword>
<proteinExistence type="inferred from homology"/>
<feature type="transmembrane region" description="Helical" evidence="6">
    <location>
        <begin position="486"/>
        <end position="512"/>
    </location>
</feature>
<name>A0ABQ1HQK5_9GAMM</name>
<comment type="caution">
    <text evidence="7">The sequence shown here is derived from an EMBL/GenBank/DDBJ whole genome shotgun (WGS) entry which is preliminary data.</text>
</comment>
<evidence type="ECO:0000313" key="7">
    <source>
        <dbReference type="EMBL" id="GGA85858.1"/>
    </source>
</evidence>
<sequence length="518" mass="54134">MNPDNAPASSRISTVRLALAILFVVLSTAYVWWQFGHISLTLVVAAAFGAYMAMNIGANDVANNVGPAVGARAMSLATAIAIAAVFEAAGAIIAGGEVVGTIKGGIIDPANIADAGAFVWLMMSALLAAALWLNLATAIGAPVSTTHSIVGGVLGGGIAAAGWGVANWGTMVSIVASWVVSPVLGGLIAAGLLYLIKRRITYRTDLVAASGQTVPVLLALMAWSFVTYLCVKGLGALVKLDILPALAIGAVAGAVAYVWVKSAISRRAASMQNHRDSVNRLFTLPLMAAAALLSFAHGSNDVANAIGPLAAIHDALISQGVHGKVAVPLWVMLLGAIGLSVGLALYGPRLIKTVGDEITEIDPMRAYCIAMAATLTVIVASQLGLPISTTHVTIGAVFGVGFLREYLKANYQRIIAEIEAHHAAHETERHEVEAFFARFEAASRAEKSEMIKKLKREVKAGLTPISKQERKSLRRYHKQALVKRSIMLKVVAAWIVTVPASALMAAGIFFMIRGVALG</sequence>
<evidence type="ECO:0000256" key="6">
    <source>
        <dbReference type="RuleBase" id="RU363058"/>
    </source>
</evidence>
<evidence type="ECO:0000313" key="8">
    <source>
        <dbReference type="Proteomes" id="UP000623419"/>
    </source>
</evidence>
<reference evidence="8" key="1">
    <citation type="journal article" date="2019" name="Int. J. Syst. Evol. Microbiol.">
        <title>The Global Catalogue of Microorganisms (GCM) 10K type strain sequencing project: providing services to taxonomists for standard genome sequencing and annotation.</title>
        <authorList>
            <consortium name="The Broad Institute Genomics Platform"/>
            <consortium name="The Broad Institute Genome Sequencing Center for Infectious Disease"/>
            <person name="Wu L."/>
            <person name="Ma J."/>
        </authorList>
    </citation>
    <scope>NUCLEOTIDE SEQUENCE [LARGE SCALE GENOMIC DNA]</scope>
    <source>
        <strain evidence="8">CGMCC 1.15905</strain>
    </source>
</reference>
<feature type="transmembrane region" description="Helical" evidence="6">
    <location>
        <begin position="69"/>
        <end position="95"/>
    </location>
</feature>
<keyword evidence="4 6" id="KW-1133">Transmembrane helix</keyword>
<organism evidence="7 8">
    <name type="scientific">Arenimonas soli</name>
    <dbReference type="NCBI Taxonomy" id="2269504"/>
    <lineage>
        <taxon>Bacteria</taxon>
        <taxon>Pseudomonadati</taxon>
        <taxon>Pseudomonadota</taxon>
        <taxon>Gammaproteobacteria</taxon>
        <taxon>Lysobacterales</taxon>
        <taxon>Lysobacteraceae</taxon>
        <taxon>Arenimonas</taxon>
    </lineage>
</organism>
<protein>
    <recommendedName>
        <fullName evidence="6">Phosphate transporter</fullName>
    </recommendedName>
</protein>
<dbReference type="PANTHER" id="PTHR11101:SF80">
    <property type="entry name" value="PHOSPHATE TRANSPORTER"/>
    <property type="match status" value="1"/>
</dbReference>
<dbReference type="EMBL" id="BMKC01000003">
    <property type="protein sequence ID" value="GGA85858.1"/>
    <property type="molecule type" value="Genomic_DNA"/>
</dbReference>
<dbReference type="InterPro" id="IPR001204">
    <property type="entry name" value="Phos_transporter"/>
</dbReference>
<feature type="transmembrane region" description="Helical" evidence="6">
    <location>
        <begin position="148"/>
        <end position="166"/>
    </location>
</feature>
<evidence type="ECO:0000256" key="5">
    <source>
        <dbReference type="ARBA" id="ARBA00023136"/>
    </source>
</evidence>
<feature type="transmembrane region" description="Helical" evidence="6">
    <location>
        <begin position="327"/>
        <end position="346"/>
    </location>
</feature>
<comment type="subcellular location">
    <subcellularLocation>
        <location evidence="1 6">Membrane</location>
        <topology evidence="1 6">Multi-pass membrane protein</topology>
    </subcellularLocation>
</comment>
<dbReference type="Pfam" id="PF01384">
    <property type="entry name" value="PHO4"/>
    <property type="match status" value="1"/>
</dbReference>
<feature type="transmembrane region" description="Helical" evidence="6">
    <location>
        <begin position="242"/>
        <end position="260"/>
    </location>
</feature>
<evidence type="ECO:0000256" key="3">
    <source>
        <dbReference type="ARBA" id="ARBA00022692"/>
    </source>
</evidence>
<feature type="transmembrane region" description="Helical" evidence="6">
    <location>
        <begin position="281"/>
        <end position="299"/>
    </location>
</feature>
<keyword evidence="8" id="KW-1185">Reference proteome</keyword>
<evidence type="ECO:0000256" key="4">
    <source>
        <dbReference type="ARBA" id="ARBA00022989"/>
    </source>
</evidence>
<keyword evidence="5 6" id="KW-0472">Membrane</keyword>
<keyword evidence="6" id="KW-0592">Phosphate transport</keyword>
<keyword evidence="2 6" id="KW-0813">Transport</keyword>
<evidence type="ECO:0000256" key="2">
    <source>
        <dbReference type="ARBA" id="ARBA00022448"/>
    </source>
</evidence>
<feature type="transmembrane region" description="Helical" evidence="6">
    <location>
        <begin position="391"/>
        <end position="407"/>
    </location>
</feature>
<feature type="transmembrane region" description="Helical" evidence="6">
    <location>
        <begin position="115"/>
        <end position="136"/>
    </location>
</feature>
<gene>
    <name evidence="7" type="ORF">GCM10011521_25400</name>
</gene>
<dbReference type="RefSeq" id="WP_188664973.1">
    <property type="nucleotide sequence ID" value="NZ_BMKC01000003.1"/>
</dbReference>
<feature type="transmembrane region" description="Helical" evidence="6">
    <location>
        <begin position="216"/>
        <end position="236"/>
    </location>
</feature>
<dbReference type="PANTHER" id="PTHR11101">
    <property type="entry name" value="PHOSPHATE TRANSPORTER"/>
    <property type="match status" value="1"/>
</dbReference>
<feature type="transmembrane region" description="Helical" evidence="6">
    <location>
        <begin position="38"/>
        <end position="57"/>
    </location>
</feature>